<name>A0A1J5TRR0_9ARCH</name>
<dbReference type="STRING" id="1888995.BD935_01250"/>
<comment type="caution">
    <text evidence="1">The sequence shown here is derived from an EMBL/GenBank/DDBJ whole genome shotgun (WGS) entry which is preliminary data.</text>
</comment>
<dbReference type="AlphaFoldDB" id="A0A1J5TRR0"/>
<sequence length="74" mass="8285">MKRRVINLSNGTQSSCGIANCNDSIKRSVSRKKVDLVPELEVRGNGKKIGLCQSCYRIFKKATKKDRTLESLGR</sequence>
<reference evidence="1 2" key="1">
    <citation type="submission" date="2016-08" db="EMBL/GenBank/DDBJ databases">
        <title>New Insights into Marine Group III Euryarchaeota, from dark to light.</title>
        <authorList>
            <person name="Haro-Moreno J.M."/>
            <person name="Rodriguez-Valera F."/>
            <person name="Lopez-Garcia P."/>
            <person name="Moreira D."/>
            <person name="Martin-Cuadrado A.B."/>
        </authorList>
    </citation>
    <scope>NUCLEOTIDE SEQUENCE [LARGE SCALE GENOMIC DNA]</scope>
    <source>
        <strain evidence="1">CG-Epi1</strain>
    </source>
</reference>
<evidence type="ECO:0000313" key="2">
    <source>
        <dbReference type="Proteomes" id="UP000183080"/>
    </source>
</evidence>
<gene>
    <name evidence="1" type="ORF">BD935_01250</name>
</gene>
<evidence type="ECO:0000313" key="1">
    <source>
        <dbReference type="EMBL" id="OIR19013.1"/>
    </source>
</evidence>
<protein>
    <submittedName>
        <fullName evidence="1">Uncharacterized protein</fullName>
    </submittedName>
</protein>
<dbReference type="Proteomes" id="UP000183080">
    <property type="component" value="Unassembled WGS sequence"/>
</dbReference>
<dbReference type="EMBL" id="MIZA01000019">
    <property type="protein sequence ID" value="OIR19013.1"/>
    <property type="molecule type" value="Genomic_DNA"/>
</dbReference>
<organism evidence="1 2">
    <name type="scientific">Marine Group III euryarchaeote CG-Epi1</name>
    <dbReference type="NCBI Taxonomy" id="1888995"/>
    <lineage>
        <taxon>Archaea</taxon>
        <taxon>Methanobacteriati</taxon>
        <taxon>Thermoplasmatota</taxon>
        <taxon>Thermoplasmata</taxon>
        <taxon>Candidatus Thermoprofundales</taxon>
    </lineage>
</organism>
<accession>A0A1J5TRR0</accession>
<proteinExistence type="predicted"/>